<dbReference type="SUPFAM" id="SSF55315">
    <property type="entry name" value="L30e-like"/>
    <property type="match status" value="1"/>
</dbReference>
<feature type="compositionally biased region" description="Gly residues" evidence="10">
    <location>
        <begin position="98"/>
        <end position="117"/>
    </location>
</feature>
<dbReference type="RefSeq" id="XP_003060296.1">
    <property type="nucleotide sequence ID" value="XM_003060250.1"/>
</dbReference>
<keyword evidence="3" id="KW-0698">rRNA processing</keyword>
<evidence type="ECO:0000256" key="9">
    <source>
        <dbReference type="ARBA" id="ARBA00034881"/>
    </source>
</evidence>
<dbReference type="SMART" id="SM00967">
    <property type="entry name" value="SpoU_sub_bind"/>
    <property type="match status" value="1"/>
</dbReference>
<keyword evidence="5" id="KW-0808">Transferase</keyword>
<dbReference type="Gene3D" id="3.40.1280.10">
    <property type="match status" value="1"/>
</dbReference>
<dbReference type="EMBL" id="GG663742">
    <property type="protein sequence ID" value="EEH55065.1"/>
    <property type="molecule type" value="Genomic_DNA"/>
</dbReference>
<dbReference type="InterPro" id="IPR001537">
    <property type="entry name" value="SpoU_MeTrfase"/>
</dbReference>
<protein>
    <recommendedName>
        <fullName evidence="9">rRNA methyltransferase 1, mitochondrial</fullName>
    </recommendedName>
</protein>
<evidence type="ECO:0000313" key="13">
    <source>
        <dbReference type="Proteomes" id="UP000001876"/>
    </source>
</evidence>
<feature type="compositionally biased region" description="Basic and acidic residues" evidence="10">
    <location>
        <begin position="149"/>
        <end position="176"/>
    </location>
</feature>
<dbReference type="GO" id="GO:0003723">
    <property type="term" value="F:RNA binding"/>
    <property type="evidence" value="ECO:0007669"/>
    <property type="project" value="InterPro"/>
</dbReference>
<evidence type="ECO:0000256" key="1">
    <source>
        <dbReference type="ARBA" id="ARBA00004173"/>
    </source>
</evidence>
<dbReference type="InterPro" id="IPR013123">
    <property type="entry name" value="SpoU_subst-bd"/>
</dbReference>
<dbReference type="Pfam" id="PF00588">
    <property type="entry name" value="SpoU_methylase"/>
    <property type="match status" value="1"/>
</dbReference>
<accession>C1MYL6</accession>
<dbReference type="InterPro" id="IPR047182">
    <property type="entry name" value="MRM1"/>
</dbReference>
<comment type="subcellular location">
    <subcellularLocation>
        <location evidence="1">Mitochondrion</location>
    </subcellularLocation>
</comment>
<evidence type="ECO:0000256" key="3">
    <source>
        <dbReference type="ARBA" id="ARBA00022552"/>
    </source>
</evidence>
<evidence type="ECO:0000256" key="2">
    <source>
        <dbReference type="ARBA" id="ARBA00007228"/>
    </source>
</evidence>
<dbReference type="InterPro" id="IPR029064">
    <property type="entry name" value="Ribosomal_eL30-like_sf"/>
</dbReference>
<evidence type="ECO:0000259" key="11">
    <source>
        <dbReference type="SMART" id="SM00967"/>
    </source>
</evidence>
<dbReference type="Pfam" id="PF08032">
    <property type="entry name" value="SpoU_sub_bind"/>
    <property type="match status" value="1"/>
</dbReference>
<dbReference type="GO" id="GO:0016435">
    <property type="term" value="F:rRNA (guanine) methyltransferase activity"/>
    <property type="evidence" value="ECO:0007669"/>
    <property type="project" value="TreeGrafter"/>
</dbReference>
<dbReference type="InterPro" id="IPR047261">
    <property type="entry name" value="MRM1_MeTrfase_dom"/>
</dbReference>
<keyword evidence="4" id="KW-0489">Methyltransferase</keyword>
<dbReference type="SUPFAM" id="SSF75217">
    <property type="entry name" value="alpha/beta knot"/>
    <property type="match status" value="1"/>
</dbReference>
<proteinExistence type="inferred from homology"/>
<feature type="domain" description="RNA 2-O ribose methyltransferase substrate binding" evidence="11">
    <location>
        <begin position="188"/>
        <end position="276"/>
    </location>
</feature>
<dbReference type="CDD" id="cd18105">
    <property type="entry name" value="SpoU-like_MRM1"/>
    <property type="match status" value="1"/>
</dbReference>
<dbReference type="PANTHER" id="PTHR46103">
    <property type="entry name" value="RRNA METHYLTRANSFERASE 1, MITOCHONDRIAL"/>
    <property type="match status" value="1"/>
</dbReference>
<organism evidence="13">
    <name type="scientific">Micromonas pusilla (strain CCMP1545)</name>
    <name type="common">Picoplanktonic green alga</name>
    <dbReference type="NCBI Taxonomy" id="564608"/>
    <lineage>
        <taxon>Eukaryota</taxon>
        <taxon>Viridiplantae</taxon>
        <taxon>Chlorophyta</taxon>
        <taxon>Mamiellophyceae</taxon>
        <taxon>Mamiellales</taxon>
        <taxon>Mamiellaceae</taxon>
        <taxon>Micromonas</taxon>
    </lineage>
</organism>
<keyword evidence="8" id="KW-0496">Mitochondrion</keyword>
<gene>
    <name evidence="12" type="ORF">MICPUCDRAFT_59944</name>
</gene>
<dbReference type="OrthoDB" id="270651at2759"/>
<dbReference type="OMA" id="ISAVWIQ"/>
<evidence type="ECO:0000256" key="4">
    <source>
        <dbReference type="ARBA" id="ARBA00022603"/>
    </source>
</evidence>
<keyword evidence="6" id="KW-0949">S-adenosyl-L-methionine</keyword>
<dbReference type="AlphaFoldDB" id="C1MYL6"/>
<feature type="compositionally biased region" description="Low complexity" evidence="10">
    <location>
        <begin position="27"/>
        <end position="49"/>
    </location>
</feature>
<dbReference type="eggNOG" id="KOG0838">
    <property type="taxonomic scope" value="Eukaryota"/>
</dbReference>
<feature type="compositionally biased region" description="Acidic residues" evidence="10">
    <location>
        <begin position="81"/>
        <end position="90"/>
    </location>
</feature>
<dbReference type="InterPro" id="IPR029026">
    <property type="entry name" value="tRNA_m1G_MTases_N"/>
</dbReference>
<evidence type="ECO:0000256" key="8">
    <source>
        <dbReference type="ARBA" id="ARBA00023128"/>
    </source>
</evidence>
<name>C1MYL6_MICPC</name>
<feature type="region of interest" description="Disordered" evidence="10">
    <location>
        <begin position="20"/>
        <end position="180"/>
    </location>
</feature>
<evidence type="ECO:0000256" key="5">
    <source>
        <dbReference type="ARBA" id="ARBA00022679"/>
    </source>
</evidence>
<keyword evidence="7" id="KW-0809">Transit peptide</keyword>
<dbReference type="Gene3D" id="3.30.1330.30">
    <property type="match status" value="1"/>
</dbReference>
<sequence length="463" mass="48414">MTRVATLPGALLRLNLRCLRPSGGGRVAASRAPLAARRAPATTTTSVSSWRMGGGGGEGRTTEEPPPRSSPPSSRDRYGYGDDDPSDFEDDGPRPGRRGGGGGGGGGRGAGRRGGGFANNNSHADRRNPYYTAESSSSSAPRGGRRSRDRGATHDADAQPRTVWQERHDEKKRNRAEPTLAERMTGEALYGLNPARAALRDAARRARAGAAARRTIYRMFVQEGSDASGDAALLRAARDARVEIETVSKHDLNVLTGSPPRPHNGVVLDASALTPTPIDQLPRWVHGEGSSTVKGPAPVWLALDEVVDPQNLGAVLRSAKFLGVAGVVVCAKNSAPLSPVVSKASAGALESMDVRSVGVMHRFLMRCVEDGWDVYGTAAEEGAADVADVDARGRPSVLVMGNEGAGLRTNVRRACTSMLRIAGGGGEGDDDDGVDSLNVSVATGVILHAMLTSARRAPAVAEE</sequence>
<evidence type="ECO:0000313" key="12">
    <source>
        <dbReference type="EMBL" id="EEH55065.1"/>
    </source>
</evidence>
<reference evidence="12 13" key="1">
    <citation type="journal article" date="2009" name="Science">
        <title>Green evolution and dynamic adaptations revealed by genomes of the marine picoeukaryotes Micromonas.</title>
        <authorList>
            <person name="Worden A.Z."/>
            <person name="Lee J.H."/>
            <person name="Mock T."/>
            <person name="Rouze P."/>
            <person name="Simmons M.P."/>
            <person name="Aerts A.L."/>
            <person name="Allen A.E."/>
            <person name="Cuvelier M.L."/>
            <person name="Derelle E."/>
            <person name="Everett M.V."/>
            <person name="Foulon E."/>
            <person name="Grimwood J."/>
            <person name="Gundlach H."/>
            <person name="Henrissat B."/>
            <person name="Napoli C."/>
            <person name="McDonald S.M."/>
            <person name="Parker M.S."/>
            <person name="Rombauts S."/>
            <person name="Salamov A."/>
            <person name="Von Dassow P."/>
            <person name="Badger J.H."/>
            <person name="Coutinho P.M."/>
            <person name="Demir E."/>
            <person name="Dubchak I."/>
            <person name="Gentemann C."/>
            <person name="Eikrem W."/>
            <person name="Gready J.E."/>
            <person name="John U."/>
            <person name="Lanier W."/>
            <person name="Lindquist E.A."/>
            <person name="Lucas S."/>
            <person name="Mayer K.F."/>
            <person name="Moreau H."/>
            <person name="Not F."/>
            <person name="Otillar R."/>
            <person name="Panaud O."/>
            <person name="Pangilinan J."/>
            <person name="Paulsen I."/>
            <person name="Piegu B."/>
            <person name="Poliakov A."/>
            <person name="Robbens S."/>
            <person name="Schmutz J."/>
            <person name="Toulza E."/>
            <person name="Wyss T."/>
            <person name="Zelensky A."/>
            <person name="Zhou K."/>
            <person name="Armbrust E.V."/>
            <person name="Bhattacharya D."/>
            <person name="Goodenough U.W."/>
            <person name="Van de Peer Y."/>
            <person name="Grigoriev I.V."/>
        </authorList>
    </citation>
    <scope>NUCLEOTIDE SEQUENCE [LARGE SCALE GENOMIC DNA]</scope>
    <source>
        <strain evidence="12 13">CCMP1545</strain>
    </source>
</reference>
<dbReference type="InterPro" id="IPR029028">
    <property type="entry name" value="Alpha/beta_knot_MTases"/>
</dbReference>
<feature type="compositionally biased region" description="Low complexity" evidence="10">
    <location>
        <begin position="133"/>
        <end position="142"/>
    </location>
</feature>
<keyword evidence="13" id="KW-1185">Reference proteome</keyword>
<dbReference type="STRING" id="564608.C1MYL6"/>
<evidence type="ECO:0000256" key="7">
    <source>
        <dbReference type="ARBA" id="ARBA00022946"/>
    </source>
</evidence>
<dbReference type="PANTHER" id="PTHR46103:SF1">
    <property type="entry name" value="RRNA METHYLTRANSFERASE 1, MITOCHONDRIAL"/>
    <property type="match status" value="1"/>
</dbReference>
<dbReference type="GeneID" id="9686027"/>
<dbReference type="Proteomes" id="UP000001876">
    <property type="component" value="Unassembled WGS sequence"/>
</dbReference>
<evidence type="ECO:0000256" key="6">
    <source>
        <dbReference type="ARBA" id="ARBA00022691"/>
    </source>
</evidence>
<comment type="similarity">
    <text evidence="2">Belongs to the class IV-like SAM-binding methyltransferase superfamily. RNA methyltransferase TrmH family.</text>
</comment>
<evidence type="ECO:0000256" key="10">
    <source>
        <dbReference type="SAM" id="MobiDB-lite"/>
    </source>
</evidence>
<dbReference type="KEGG" id="mpp:MICPUCDRAFT_59944"/>
<dbReference type="GO" id="GO:0005739">
    <property type="term" value="C:mitochondrion"/>
    <property type="evidence" value="ECO:0007669"/>
    <property type="project" value="UniProtKB-SubCell"/>
</dbReference>